<dbReference type="PANTHER" id="PTHR43194">
    <property type="entry name" value="HYDROLASE ALPHA/BETA FOLD FAMILY"/>
    <property type="match status" value="1"/>
</dbReference>
<dbReference type="InterPro" id="IPR000073">
    <property type="entry name" value="AB_hydrolase_1"/>
</dbReference>
<dbReference type="InterPro" id="IPR050228">
    <property type="entry name" value="Carboxylesterase_BioH"/>
</dbReference>
<evidence type="ECO:0000313" key="3">
    <source>
        <dbReference type="Proteomes" id="UP000557772"/>
    </source>
</evidence>
<evidence type="ECO:0000259" key="1">
    <source>
        <dbReference type="Pfam" id="PF12697"/>
    </source>
</evidence>
<dbReference type="InterPro" id="IPR029058">
    <property type="entry name" value="AB_hydrolase_fold"/>
</dbReference>
<keyword evidence="3" id="KW-1185">Reference proteome</keyword>
<sequence>MPIVIEAGAWQTFSRADVELAYADVGDGPDTIVLLHGLAGTAEEWSGTMRALRGSHRLVALDQRGHGRSTRRPREVTRDAYVGDVVALIERIGAPVTLVGQSMGGHTAMLVAAENPALVSKLVMVEAGVGGAEDDDLDGLSRWLHGWPVPFADRDEFADFFDGTPSAAQAWADGLEIGPGGLLPRWDADVLVEAIRPVLVMPRWRAWEKVTAPTELVVAERSLLDAAQVERMAATRPGIRVRTVAGAGHDLHLDRPLEWVSALRELLAT</sequence>
<dbReference type="Proteomes" id="UP000557772">
    <property type="component" value="Unassembled WGS sequence"/>
</dbReference>
<dbReference type="PANTHER" id="PTHR43194:SF2">
    <property type="entry name" value="PEROXISOMAL MEMBRANE PROTEIN LPX1"/>
    <property type="match status" value="1"/>
</dbReference>
<dbReference type="PRINTS" id="PR00111">
    <property type="entry name" value="ABHYDROLASE"/>
</dbReference>
<dbReference type="RefSeq" id="WP_171155856.1">
    <property type="nucleotide sequence ID" value="NZ_JABENB010000002.1"/>
</dbReference>
<dbReference type="AlphaFoldDB" id="A0A849AKX3"/>
<name>A0A849AKX3_9MICO</name>
<feature type="domain" description="AB hydrolase-1" evidence="1">
    <location>
        <begin position="32"/>
        <end position="262"/>
    </location>
</feature>
<keyword evidence="2" id="KW-0378">Hydrolase</keyword>
<dbReference type="Gene3D" id="3.40.50.1820">
    <property type="entry name" value="alpha/beta hydrolase"/>
    <property type="match status" value="1"/>
</dbReference>
<dbReference type="SUPFAM" id="SSF53474">
    <property type="entry name" value="alpha/beta-Hydrolases"/>
    <property type="match status" value="1"/>
</dbReference>
<organism evidence="2 3">
    <name type="scientific">Flexivirga aerilata</name>
    <dbReference type="NCBI Taxonomy" id="1656889"/>
    <lineage>
        <taxon>Bacteria</taxon>
        <taxon>Bacillati</taxon>
        <taxon>Actinomycetota</taxon>
        <taxon>Actinomycetes</taxon>
        <taxon>Micrococcales</taxon>
        <taxon>Dermacoccaceae</taxon>
        <taxon>Flexivirga</taxon>
    </lineage>
</organism>
<dbReference type="EMBL" id="JABENB010000002">
    <property type="protein sequence ID" value="NNG39981.1"/>
    <property type="molecule type" value="Genomic_DNA"/>
</dbReference>
<comment type="caution">
    <text evidence="2">The sequence shown here is derived from an EMBL/GenBank/DDBJ whole genome shotgun (WGS) entry which is preliminary data.</text>
</comment>
<reference evidence="2 3" key="1">
    <citation type="submission" date="2020-05" db="EMBL/GenBank/DDBJ databases">
        <title>Flexivirga sp. ID2601S isolated from air conditioner.</title>
        <authorList>
            <person name="Kim D.H."/>
        </authorList>
    </citation>
    <scope>NUCLEOTIDE SEQUENCE [LARGE SCALE GENOMIC DNA]</scope>
    <source>
        <strain evidence="2 3">ID2601S</strain>
    </source>
</reference>
<accession>A0A849AKX3</accession>
<dbReference type="GO" id="GO:0016787">
    <property type="term" value="F:hydrolase activity"/>
    <property type="evidence" value="ECO:0007669"/>
    <property type="project" value="UniProtKB-KW"/>
</dbReference>
<evidence type="ECO:0000313" key="2">
    <source>
        <dbReference type="EMBL" id="NNG39981.1"/>
    </source>
</evidence>
<dbReference type="Pfam" id="PF12697">
    <property type="entry name" value="Abhydrolase_6"/>
    <property type="match status" value="1"/>
</dbReference>
<protein>
    <submittedName>
        <fullName evidence="2">Alpha/beta hydrolase</fullName>
    </submittedName>
</protein>
<gene>
    <name evidence="2" type="ORF">HJ588_11965</name>
</gene>
<proteinExistence type="predicted"/>